<feature type="signal peptide" evidence="1">
    <location>
        <begin position="1"/>
        <end position="22"/>
    </location>
</feature>
<protein>
    <submittedName>
        <fullName evidence="3">T9SS type A sorting domain-containing protein</fullName>
    </submittedName>
</protein>
<reference evidence="3" key="1">
    <citation type="submission" date="2020-11" db="EMBL/GenBank/DDBJ databases">
        <title>Bacterial whole genome sequence for Panacibacter sp. DH6.</title>
        <authorList>
            <person name="Le V."/>
            <person name="Ko S."/>
            <person name="Ahn C.-Y."/>
            <person name="Oh H.-M."/>
        </authorList>
    </citation>
    <scope>NUCLEOTIDE SEQUENCE</scope>
    <source>
        <strain evidence="3">DH6</strain>
    </source>
</reference>
<gene>
    <name evidence="3" type="ORF">I5907_15780</name>
</gene>
<evidence type="ECO:0000313" key="3">
    <source>
        <dbReference type="EMBL" id="MBG9377702.1"/>
    </source>
</evidence>
<dbReference type="RefSeq" id="WP_196991772.1">
    <property type="nucleotide sequence ID" value="NZ_JADWYR010000002.1"/>
</dbReference>
<sequence length="264" mass="29194">MKNFYVLRLMLGVLLLTLSSFAFSRKCTVCIINSYGEQSFLYLDEYKPGMWNVTGTHDYSMYGGTLWPVTGTYSCITKKLHYIATNPEPDNCSLWANQVTFDYDVADTALAGNFINSCGMSKAFSAVANMGKCKPVEQTMLKSGEFGTSGSSKNNRSLLKLPKGEKLNEMLKDKSVNIQVTPNPARQFANITFDLATATKARVSIYDMQGNLVLNIADAALAAGKHNYQWNLQSVKGTPVKGGYYWLRVVTDAGITSKQLFVDK</sequence>
<dbReference type="AlphaFoldDB" id="A0A931E7N0"/>
<dbReference type="Gene3D" id="2.60.40.4070">
    <property type="match status" value="1"/>
</dbReference>
<feature type="domain" description="Secretion system C-terminal sorting" evidence="2">
    <location>
        <begin position="182"/>
        <end position="261"/>
    </location>
</feature>
<dbReference type="EMBL" id="JADWYR010000002">
    <property type="protein sequence ID" value="MBG9377702.1"/>
    <property type="molecule type" value="Genomic_DNA"/>
</dbReference>
<keyword evidence="1" id="KW-0732">Signal</keyword>
<name>A0A931E7N0_9BACT</name>
<evidence type="ECO:0000256" key="1">
    <source>
        <dbReference type="SAM" id="SignalP"/>
    </source>
</evidence>
<dbReference type="Proteomes" id="UP000628448">
    <property type="component" value="Unassembled WGS sequence"/>
</dbReference>
<dbReference type="NCBIfam" id="TIGR04183">
    <property type="entry name" value="Por_Secre_tail"/>
    <property type="match status" value="1"/>
</dbReference>
<proteinExistence type="predicted"/>
<evidence type="ECO:0000313" key="4">
    <source>
        <dbReference type="Proteomes" id="UP000628448"/>
    </source>
</evidence>
<accession>A0A931E7N0</accession>
<organism evidence="3 4">
    <name type="scientific">Panacibacter microcysteis</name>
    <dbReference type="NCBI Taxonomy" id="2793269"/>
    <lineage>
        <taxon>Bacteria</taxon>
        <taxon>Pseudomonadati</taxon>
        <taxon>Bacteroidota</taxon>
        <taxon>Chitinophagia</taxon>
        <taxon>Chitinophagales</taxon>
        <taxon>Chitinophagaceae</taxon>
        <taxon>Panacibacter</taxon>
    </lineage>
</organism>
<comment type="caution">
    <text evidence="3">The sequence shown here is derived from an EMBL/GenBank/DDBJ whole genome shotgun (WGS) entry which is preliminary data.</text>
</comment>
<feature type="chain" id="PRO_5037128823" evidence="1">
    <location>
        <begin position="23"/>
        <end position="264"/>
    </location>
</feature>
<dbReference type="InterPro" id="IPR026444">
    <property type="entry name" value="Secre_tail"/>
</dbReference>
<evidence type="ECO:0000259" key="2">
    <source>
        <dbReference type="Pfam" id="PF18962"/>
    </source>
</evidence>
<dbReference type="Pfam" id="PF18962">
    <property type="entry name" value="Por_Secre_tail"/>
    <property type="match status" value="1"/>
</dbReference>
<keyword evidence="4" id="KW-1185">Reference proteome</keyword>